<protein>
    <submittedName>
        <fullName evidence="2">Anthrone oxygenase family protein</fullName>
    </submittedName>
</protein>
<evidence type="ECO:0000313" key="3">
    <source>
        <dbReference type="Proteomes" id="UP001464555"/>
    </source>
</evidence>
<dbReference type="Pfam" id="PF08592">
    <property type="entry name" value="Anthrone_oxy"/>
    <property type="match status" value="1"/>
</dbReference>
<keyword evidence="1" id="KW-0472">Membrane</keyword>
<evidence type="ECO:0000256" key="1">
    <source>
        <dbReference type="SAM" id="Phobius"/>
    </source>
</evidence>
<organism evidence="2 3">
    <name type="scientific">Flavobacterium arundinis</name>
    <dbReference type="NCBI Taxonomy" id="3139143"/>
    <lineage>
        <taxon>Bacteria</taxon>
        <taxon>Pseudomonadati</taxon>
        <taxon>Bacteroidota</taxon>
        <taxon>Flavobacteriia</taxon>
        <taxon>Flavobacteriales</taxon>
        <taxon>Flavobacteriaceae</taxon>
        <taxon>Flavobacterium</taxon>
    </lineage>
</organism>
<feature type="transmembrane region" description="Helical" evidence="1">
    <location>
        <begin position="82"/>
        <end position="104"/>
    </location>
</feature>
<comment type="caution">
    <text evidence="2">The sequence shown here is derived from an EMBL/GenBank/DDBJ whole genome shotgun (WGS) entry which is preliminary data.</text>
</comment>
<keyword evidence="3" id="KW-1185">Reference proteome</keyword>
<dbReference type="EMBL" id="JBBYHR010000004">
    <property type="protein sequence ID" value="MEL1244348.1"/>
    <property type="molecule type" value="Genomic_DNA"/>
</dbReference>
<name>A0ABU9HW02_9FLAO</name>
<feature type="transmembrane region" description="Helical" evidence="1">
    <location>
        <begin position="143"/>
        <end position="161"/>
    </location>
</feature>
<reference evidence="2 3" key="1">
    <citation type="submission" date="2024-04" db="EMBL/GenBank/DDBJ databases">
        <title>Flavobacterium sp. DGU11 16S ribosomal RNA gene Genome sequencing and assembly.</title>
        <authorList>
            <person name="Park S."/>
        </authorList>
    </citation>
    <scope>NUCLEOTIDE SEQUENCE [LARGE SCALE GENOMIC DNA]</scope>
    <source>
        <strain evidence="2 3">DGU11</strain>
    </source>
</reference>
<dbReference type="RefSeq" id="WP_341696665.1">
    <property type="nucleotide sequence ID" value="NZ_JBBYHR010000004.1"/>
</dbReference>
<feature type="transmembrane region" description="Helical" evidence="1">
    <location>
        <begin position="52"/>
        <end position="70"/>
    </location>
</feature>
<sequence>MNTQNLVLIITATLTALIAGLFYSYSCSVNPGLGKLADKEYLLAMQSINKEILNPVFFLSFMGTLVMLPVSTFLKYKSGDTIAFWLLLAATILYAAGTFVITMAGNVPLNETLDAFDINSNSVNEIAEQRRVFESSWNMFHSIRTIAAIAALILVITGCVLSSPNSNKDKNNVTPQRSL</sequence>
<keyword evidence="1" id="KW-1133">Transmembrane helix</keyword>
<proteinExistence type="predicted"/>
<accession>A0ABU9HW02</accession>
<dbReference type="InterPro" id="IPR013901">
    <property type="entry name" value="Anthrone_oxy"/>
</dbReference>
<evidence type="ECO:0000313" key="2">
    <source>
        <dbReference type="EMBL" id="MEL1244348.1"/>
    </source>
</evidence>
<gene>
    <name evidence="2" type="ORF">AAEO56_08765</name>
</gene>
<keyword evidence="1" id="KW-0812">Transmembrane</keyword>
<dbReference type="Proteomes" id="UP001464555">
    <property type="component" value="Unassembled WGS sequence"/>
</dbReference>
<feature type="transmembrane region" description="Helical" evidence="1">
    <location>
        <begin position="7"/>
        <end position="25"/>
    </location>
</feature>